<evidence type="ECO:0000256" key="2">
    <source>
        <dbReference type="PROSITE-ProRule" id="PRU00169"/>
    </source>
</evidence>
<reference evidence="4 5" key="1">
    <citation type="journal article" date="2012" name="Stand. Genomic Sci.">
        <title>Genome sequence of the ocean sediment bacterium Saccharomonospora marina type strain (XMU15(T)).</title>
        <authorList>
            <person name="Klenk H.P."/>
            <person name="Lu M."/>
            <person name="Lucas S."/>
            <person name="Lapidus A."/>
            <person name="Copeland A."/>
            <person name="Pitluck S."/>
            <person name="Goodwin L.A."/>
            <person name="Han C."/>
            <person name="Tapia R."/>
            <person name="Brambilla E.M."/>
            <person name="Potter G."/>
            <person name="Land M."/>
            <person name="Ivanova N."/>
            <person name="Rohde M."/>
            <person name="Goker M."/>
            <person name="Detter J.C."/>
            <person name="Li W.J."/>
            <person name="Kyrpides N.C."/>
            <person name="Woyke T."/>
        </authorList>
    </citation>
    <scope>NUCLEOTIDE SEQUENCE [LARGE SCALE GENOMIC DNA]</scope>
    <source>
        <strain evidence="4 5">XMU15</strain>
    </source>
</reference>
<dbReference type="Pfam" id="PF00072">
    <property type="entry name" value="Response_reg"/>
    <property type="match status" value="1"/>
</dbReference>
<dbReference type="RefSeq" id="WP_009153455.1">
    <property type="nucleotide sequence ID" value="NZ_CM001439.1"/>
</dbReference>
<organism evidence="4 5">
    <name type="scientific">Saccharomonospora marina XMU15</name>
    <dbReference type="NCBI Taxonomy" id="882083"/>
    <lineage>
        <taxon>Bacteria</taxon>
        <taxon>Bacillati</taxon>
        <taxon>Actinomycetota</taxon>
        <taxon>Actinomycetes</taxon>
        <taxon>Pseudonocardiales</taxon>
        <taxon>Pseudonocardiaceae</taxon>
        <taxon>Saccharomonospora</taxon>
    </lineage>
</organism>
<keyword evidence="1 2" id="KW-0597">Phosphoprotein</keyword>
<dbReference type="Proteomes" id="UP000004926">
    <property type="component" value="Chromosome"/>
</dbReference>
<protein>
    <submittedName>
        <fullName evidence="4">Response regulator with CheY-like receiver domain and winged-helix DNA-binding domain</fullName>
    </submittedName>
</protein>
<dbReference type="SMART" id="SM00448">
    <property type="entry name" value="REC"/>
    <property type="match status" value="1"/>
</dbReference>
<evidence type="ECO:0000313" key="5">
    <source>
        <dbReference type="Proteomes" id="UP000004926"/>
    </source>
</evidence>
<dbReference type="STRING" id="882083.SacmaDRAFT_1801"/>
<dbReference type="PANTHER" id="PTHR44591">
    <property type="entry name" value="STRESS RESPONSE REGULATOR PROTEIN 1"/>
    <property type="match status" value="1"/>
</dbReference>
<sequence length="122" mass="13145">MVATRVLALENDPGAALALRLTFERAGYEVVLSFDGQSGPRLAGEQRPDLVVVDCELLGADPRPLLDRIRDRADVPMLLLTSPHLAENGYEGADGWLARPFTGEELLAEVEALLHPAGSDRG</sequence>
<accession>H5X5J8</accession>
<dbReference type="GO" id="GO:0000160">
    <property type="term" value="P:phosphorelay signal transduction system"/>
    <property type="evidence" value="ECO:0007669"/>
    <property type="project" value="InterPro"/>
</dbReference>
<dbReference type="PANTHER" id="PTHR44591:SF3">
    <property type="entry name" value="RESPONSE REGULATORY DOMAIN-CONTAINING PROTEIN"/>
    <property type="match status" value="1"/>
</dbReference>
<dbReference type="InterPro" id="IPR050595">
    <property type="entry name" value="Bact_response_regulator"/>
</dbReference>
<name>H5X5J8_9PSEU</name>
<dbReference type="SUPFAM" id="SSF52172">
    <property type="entry name" value="CheY-like"/>
    <property type="match status" value="1"/>
</dbReference>
<proteinExistence type="predicted"/>
<evidence type="ECO:0000256" key="1">
    <source>
        <dbReference type="ARBA" id="ARBA00022553"/>
    </source>
</evidence>
<dbReference type="EMBL" id="CM001439">
    <property type="protein sequence ID" value="EHR50070.1"/>
    <property type="molecule type" value="Genomic_DNA"/>
</dbReference>
<evidence type="ECO:0000259" key="3">
    <source>
        <dbReference type="PROSITE" id="PS50110"/>
    </source>
</evidence>
<dbReference type="Gene3D" id="3.40.50.2300">
    <property type="match status" value="1"/>
</dbReference>
<dbReference type="PROSITE" id="PS50110">
    <property type="entry name" value="RESPONSE_REGULATORY"/>
    <property type="match status" value="1"/>
</dbReference>
<dbReference type="AlphaFoldDB" id="H5X5J8"/>
<dbReference type="HOGENOM" id="CLU_000445_69_9_11"/>
<gene>
    <name evidence="4" type="ORF">SacmaDRAFT_1801</name>
</gene>
<feature type="domain" description="Response regulatory" evidence="3">
    <location>
        <begin position="5"/>
        <end position="114"/>
    </location>
</feature>
<dbReference type="InterPro" id="IPR001789">
    <property type="entry name" value="Sig_transdc_resp-reg_receiver"/>
</dbReference>
<keyword evidence="5" id="KW-1185">Reference proteome</keyword>
<feature type="modified residue" description="4-aspartylphosphate" evidence="2">
    <location>
        <position position="54"/>
    </location>
</feature>
<keyword evidence="4" id="KW-0238">DNA-binding</keyword>
<dbReference type="eggNOG" id="COG0745">
    <property type="taxonomic scope" value="Bacteria"/>
</dbReference>
<evidence type="ECO:0000313" key="4">
    <source>
        <dbReference type="EMBL" id="EHR50070.1"/>
    </source>
</evidence>
<dbReference type="GO" id="GO:0003677">
    <property type="term" value="F:DNA binding"/>
    <property type="evidence" value="ECO:0007669"/>
    <property type="project" value="UniProtKB-KW"/>
</dbReference>
<dbReference type="InterPro" id="IPR011006">
    <property type="entry name" value="CheY-like_superfamily"/>
</dbReference>